<evidence type="ECO:0000313" key="6">
    <source>
        <dbReference type="EMBL" id="CAH2065477.1"/>
    </source>
</evidence>
<dbReference type="FunFam" id="3.30.40.10:FF:000151">
    <property type="entry name" value="Zinc finger family protein"/>
    <property type="match status" value="1"/>
</dbReference>
<dbReference type="Proteomes" id="UP000836841">
    <property type="component" value="Chromosome 5"/>
</dbReference>
<protein>
    <recommendedName>
        <fullName evidence="5">FYVE-type domain-containing protein</fullName>
    </recommendedName>
</protein>
<evidence type="ECO:0000256" key="4">
    <source>
        <dbReference type="PROSITE-ProRule" id="PRU00091"/>
    </source>
</evidence>
<dbReference type="Gene3D" id="3.30.40.10">
    <property type="entry name" value="Zinc/RING finger domain, C3HC4 (zinc finger)"/>
    <property type="match status" value="1"/>
</dbReference>
<dbReference type="InterPro" id="IPR013083">
    <property type="entry name" value="Znf_RING/FYVE/PHD"/>
</dbReference>
<dbReference type="CDD" id="cd11526">
    <property type="entry name" value="SYLF_FYVE"/>
    <property type="match status" value="1"/>
</dbReference>
<reference evidence="6 7" key="1">
    <citation type="submission" date="2022-03" db="EMBL/GenBank/DDBJ databases">
        <authorList>
            <person name="Nunn A."/>
            <person name="Chopra R."/>
            <person name="Nunn A."/>
            <person name="Contreras Garrido A."/>
        </authorList>
    </citation>
    <scope>NUCLEOTIDE SEQUENCE [LARGE SCALE GENOMIC DNA]</scope>
</reference>
<dbReference type="AlphaFoldDB" id="A0AAU9SKU6"/>
<keyword evidence="2 4" id="KW-0863">Zinc-finger</keyword>
<dbReference type="SUPFAM" id="SSF57903">
    <property type="entry name" value="FYVE/PHD zinc finger"/>
    <property type="match status" value="1"/>
</dbReference>
<keyword evidence="7" id="KW-1185">Reference proteome</keyword>
<dbReference type="GO" id="GO:0035091">
    <property type="term" value="F:phosphatidylinositol binding"/>
    <property type="evidence" value="ECO:0007669"/>
    <property type="project" value="TreeGrafter"/>
</dbReference>
<dbReference type="SMART" id="SM00064">
    <property type="entry name" value="FYVE"/>
    <property type="match status" value="1"/>
</dbReference>
<keyword evidence="1" id="KW-0479">Metal-binding</keyword>
<evidence type="ECO:0000256" key="1">
    <source>
        <dbReference type="ARBA" id="ARBA00022723"/>
    </source>
</evidence>
<keyword evidence="3" id="KW-0862">Zinc</keyword>
<dbReference type="InterPro" id="IPR007461">
    <property type="entry name" value="Ysc84_actin-binding"/>
</dbReference>
<gene>
    <name evidence="6" type="ORF">TAV2_LOCUS16846</name>
</gene>
<sequence>MNRMATLNGKASLYSPEKENIKFKYQDDDDDDDDDEYGDLRKWSVQSIPTKKEPEYPIIDSGDYIDDGYDSAEEHSTPIQRNGAPEVNLKNVFTGLIAIVTGRNKDSLDQSTPSSNVSFLGSSKNGDTYVHSSVYIPSAPPLLEPSGINYSVYKDLLEAEPPQWLPDSSTTTCMQCSSPFTAITCGRHHCRFCGGIFCRNCSKGRCLMPSRFRERSPQRVCDSCYERLDPLQGVLINSISNAVQVAKHDVVDWTCARGWLNLPVGLSMEDEIYKASNTLRGYCQVEFGMVSRAKGLAILTVAKAGALLSYKLGTGLVISRRSDGSWSAPSAILSVGLGWGAQIGGELMDFIIVLHDLKAVKTFCSRMHFSLGAGCSAAAGPLGRVMEADLRAGDRGSGVCYTYSRSKGAFVGVSLEGNVVATRRDMNVRFYGDPYLSTSDILLGMVDQPKAAEPLYTALRDLYAGLRPISL</sequence>
<dbReference type="PANTHER" id="PTHR15629">
    <property type="entry name" value="SH3YL1 PROTEIN"/>
    <property type="match status" value="1"/>
</dbReference>
<name>A0AAU9SKU6_THLAR</name>
<dbReference type="InterPro" id="IPR011011">
    <property type="entry name" value="Znf_FYVE_PHD"/>
</dbReference>
<dbReference type="Pfam" id="PF04366">
    <property type="entry name" value="Ysc84"/>
    <property type="match status" value="1"/>
</dbReference>
<dbReference type="InterPro" id="IPR017455">
    <property type="entry name" value="Znf_FYVE-rel"/>
</dbReference>
<evidence type="ECO:0000313" key="7">
    <source>
        <dbReference type="Proteomes" id="UP000836841"/>
    </source>
</evidence>
<evidence type="ECO:0000259" key="5">
    <source>
        <dbReference type="PROSITE" id="PS50178"/>
    </source>
</evidence>
<evidence type="ECO:0000256" key="2">
    <source>
        <dbReference type="ARBA" id="ARBA00022771"/>
    </source>
</evidence>
<proteinExistence type="predicted"/>
<evidence type="ECO:0000256" key="3">
    <source>
        <dbReference type="ARBA" id="ARBA00022833"/>
    </source>
</evidence>
<organism evidence="6 7">
    <name type="scientific">Thlaspi arvense</name>
    <name type="common">Field penny-cress</name>
    <dbReference type="NCBI Taxonomy" id="13288"/>
    <lineage>
        <taxon>Eukaryota</taxon>
        <taxon>Viridiplantae</taxon>
        <taxon>Streptophyta</taxon>
        <taxon>Embryophyta</taxon>
        <taxon>Tracheophyta</taxon>
        <taxon>Spermatophyta</taxon>
        <taxon>Magnoliopsida</taxon>
        <taxon>eudicotyledons</taxon>
        <taxon>Gunneridae</taxon>
        <taxon>Pentapetalae</taxon>
        <taxon>rosids</taxon>
        <taxon>malvids</taxon>
        <taxon>Brassicales</taxon>
        <taxon>Brassicaceae</taxon>
        <taxon>Thlaspideae</taxon>
        <taxon>Thlaspi</taxon>
    </lineage>
</organism>
<dbReference type="GO" id="GO:0008270">
    <property type="term" value="F:zinc ion binding"/>
    <property type="evidence" value="ECO:0007669"/>
    <property type="project" value="UniProtKB-KW"/>
</dbReference>
<dbReference type="InterPro" id="IPR051702">
    <property type="entry name" value="SH3_domain_YSC84-like"/>
</dbReference>
<dbReference type="EMBL" id="OU466861">
    <property type="protein sequence ID" value="CAH2065477.1"/>
    <property type="molecule type" value="Genomic_DNA"/>
</dbReference>
<dbReference type="Pfam" id="PF01363">
    <property type="entry name" value="FYVE"/>
    <property type="match status" value="1"/>
</dbReference>
<dbReference type="PANTHER" id="PTHR15629:SF2">
    <property type="entry name" value="SH3 DOMAIN-CONTAINING YSC84-LIKE PROTEIN 1"/>
    <property type="match status" value="1"/>
</dbReference>
<feature type="domain" description="FYVE-type" evidence="5">
    <location>
        <begin position="167"/>
        <end position="229"/>
    </location>
</feature>
<dbReference type="PROSITE" id="PS50178">
    <property type="entry name" value="ZF_FYVE"/>
    <property type="match status" value="1"/>
</dbReference>
<accession>A0AAU9SKU6</accession>
<dbReference type="InterPro" id="IPR000306">
    <property type="entry name" value="Znf_FYVE"/>
</dbReference>